<dbReference type="InterPro" id="IPR018979">
    <property type="entry name" value="FERM_N"/>
</dbReference>
<dbReference type="FunFam" id="2.30.29.30:FF:000001">
    <property type="entry name" value="Erythrocyte membrane protein band 4.1"/>
    <property type="match status" value="1"/>
</dbReference>
<dbReference type="CDD" id="cd13184">
    <property type="entry name" value="FERM_C_4_1_family"/>
    <property type="match status" value="1"/>
</dbReference>
<dbReference type="Proteomes" id="UP000664940">
    <property type="component" value="Unassembled WGS sequence"/>
</dbReference>
<evidence type="ECO:0000256" key="2">
    <source>
        <dbReference type="ARBA" id="ARBA00004544"/>
    </source>
</evidence>
<dbReference type="PIRSF" id="PIRSF002304">
    <property type="entry name" value="Membrane_skeletal_4_1"/>
    <property type="match status" value="1"/>
</dbReference>
<dbReference type="AlphaFoldDB" id="A0A834AJN3"/>
<gene>
    <name evidence="14" type="ORF">HJG60_004494</name>
</gene>
<name>A0A834AJN3_9CHIR</name>
<dbReference type="PROSITE" id="PS50057">
    <property type="entry name" value="FERM_3"/>
    <property type="match status" value="1"/>
</dbReference>
<dbReference type="InterPro" id="IPR000299">
    <property type="entry name" value="FERM_domain"/>
</dbReference>
<evidence type="ECO:0000256" key="7">
    <source>
        <dbReference type="ARBA" id="ARBA00023658"/>
    </source>
</evidence>
<dbReference type="SUPFAM" id="SSF47031">
    <property type="entry name" value="Second domain of FERM"/>
    <property type="match status" value="1"/>
</dbReference>
<dbReference type="GO" id="GO:0031032">
    <property type="term" value="P:actomyosin structure organization"/>
    <property type="evidence" value="ECO:0007669"/>
    <property type="project" value="TreeGrafter"/>
</dbReference>
<dbReference type="InterPro" id="IPR018980">
    <property type="entry name" value="FERM_PH-like_C"/>
</dbReference>
<dbReference type="InterPro" id="IPR019748">
    <property type="entry name" value="FERM_central"/>
</dbReference>
<dbReference type="InterPro" id="IPR019749">
    <property type="entry name" value="Band_41_domain"/>
</dbReference>
<dbReference type="EMBL" id="JABVXQ010000004">
    <property type="protein sequence ID" value="KAF6113640.1"/>
    <property type="molecule type" value="Genomic_DNA"/>
</dbReference>
<dbReference type="GO" id="GO:0005938">
    <property type="term" value="C:cell cortex"/>
    <property type="evidence" value="ECO:0007669"/>
    <property type="project" value="UniProtKB-SubCell"/>
</dbReference>
<sequence>MTTEVGSTSEVKKESEQLGADATKENPKEVEENQQNQSSDPEEEKDSKSSPSAKSQSSPHRQKRQKDPSESRGISRFIPPWLKKQKSYNLVVAKDGGDKKEPTQAVVEERVLEKEEPLPEEERPAKGDIEETAQRKQQVIKVDVKEETPSVSGPETQPAEEVRKEREDEKEIQEDKSEEAAKRETKEVQTNELKAEKAAQKATKKAKTVQCKVTLLDGTEYSCDLEKSAKGQVLFDKVCEHLNLLEKDYFGLSFQESPEQKNWLDPAKQIKRQLRNLPWLFTFNVKFYPPDPSQLTEDITRYFLCLQLRQDIASGRLPCSFVTHALLGSYTLQAELGDYDPEEHASHDLSDFQFAPSQTKELEEKVVELHKTHRGLSPAQADSQFLENAKRLSMYGVDLHHAKDSEGVDIKLGVCANGLLIYKDRLRINRFAWPKILKISYKRSNFYIKVRPAELEQFESTIGFKLPNHRAAKRLWKVCVEHHTFYRLVSPEQPPKAKFLTLGSKFRYSGRTQAQTRQASTLIDRPAPHFERTSSKRVSRILDGALIGDADQSLRKDFPGPAGEVSAYGRGAVSTATAQDGDGRRDVRSPTKAPHVQLIEGKVDGGAAGDSGTLLTAQTITSDSMSTTTTTHITKTIKGGISETRIEKRIVITGDADIDHDQALAQAIREAREQHPDMSVTRVVVHKETELEEGED</sequence>
<keyword evidence="3" id="KW-0963">Cytoplasm</keyword>
<evidence type="ECO:0000256" key="3">
    <source>
        <dbReference type="ARBA" id="ARBA00022490"/>
    </source>
</evidence>
<protein>
    <recommendedName>
        <fullName evidence="7">Protein 4.1</fullName>
    </recommendedName>
    <alternativeName>
        <fullName evidence="11">4.1R</fullName>
    </alternativeName>
    <alternativeName>
        <fullName evidence="8">Band 4.1</fullName>
    </alternativeName>
    <alternativeName>
        <fullName evidence="9">Erythrocyte membrane protein band 4.1</fullName>
    </alternativeName>
</protein>
<evidence type="ECO:0000256" key="4">
    <source>
        <dbReference type="ARBA" id="ARBA00022553"/>
    </source>
</evidence>
<dbReference type="GO" id="GO:0005198">
    <property type="term" value="F:structural molecule activity"/>
    <property type="evidence" value="ECO:0007669"/>
    <property type="project" value="InterPro"/>
</dbReference>
<proteinExistence type="predicted"/>
<dbReference type="SUPFAM" id="SSF50729">
    <property type="entry name" value="PH domain-like"/>
    <property type="match status" value="1"/>
</dbReference>
<organism evidence="14 15">
    <name type="scientific">Phyllostomus discolor</name>
    <name type="common">pale spear-nosed bat</name>
    <dbReference type="NCBI Taxonomy" id="89673"/>
    <lineage>
        <taxon>Eukaryota</taxon>
        <taxon>Metazoa</taxon>
        <taxon>Chordata</taxon>
        <taxon>Craniata</taxon>
        <taxon>Vertebrata</taxon>
        <taxon>Euteleostomi</taxon>
        <taxon>Mammalia</taxon>
        <taxon>Eutheria</taxon>
        <taxon>Laurasiatheria</taxon>
        <taxon>Chiroptera</taxon>
        <taxon>Yangochiroptera</taxon>
        <taxon>Phyllostomidae</taxon>
        <taxon>Phyllostominae</taxon>
        <taxon>Phyllostomus</taxon>
    </lineage>
</organism>
<evidence type="ECO:0000256" key="9">
    <source>
        <dbReference type="ARBA" id="ARBA00032586"/>
    </source>
</evidence>
<dbReference type="InterPro" id="IPR000798">
    <property type="entry name" value="Ez/rad/moesin-like"/>
</dbReference>
<dbReference type="SMART" id="SM00295">
    <property type="entry name" value="B41"/>
    <property type="match status" value="1"/>
</dbReference>
<accession>A0A834AJN3</accession>
<comment type="function">
    <text evidence="10">Protein 4.1 is a major structural element of the erythrocyte membrane skeleton. It plays a key role in regulating membrane physical properties of mechanical stability and deformability by stabilizing spectrin-actin interaction. Recruits DLG1 to membranes. Required for dynein-dynactin complex and NUMA1 recruitment at the mitotic cell cortex during anaphase.</text>
</comment>
<dbReference type="FunFam" id="1.20.80.10:FF:000001">
    <property type="entry name" value="Erythrocyte membrane protein band 4.1"/>
    <property type="match status" value="1"/>
</dbReference>
<feature type="region of interest" description="Disordered" evidence="12">
    <location>
        <begin position="552"/>
        <end position="592"/>
    </location>
</feature>
<dbReference type="InterPro" id="IPR035963">
    <property type="entry name" value="FERM_2"/>
</dbReference>
<dbReference type="GO" id="GO:0005856">
    <property type="term" value="C:cytoskeleton"/>
    <property type="evidence" value="ECO:0007669"/>
    <property type="project" value="UniProtKB-SubCell"/>
</dbReference>
<dbReference type="SMART" id="SM01195">
    <property type="entry name" value="FA"/>
    <property type="match status" value="1"/>
</dbReference>
<feature type="region of interest" description="Disordered" evidence="12">
    <location>
        <begin position="1"/>
        <end position="193"/>
    </location>
</feature>
<dbReference type="PANTHER" id="PTHR23280:SF17">
    <property type="entry name" value="BAND 4.1-LIKE PROTEIN 2"/>
    <property type="match status" value="1"/>
</dbReference>
<keyword evidence="6" id="KW-0206">Cytoskeleton</keyword>
<dbReference type="SMART" id="SM01196">
    <property type="entry name" value="FERM_C"/>
    <property type="match status" value="1"/>
</dbReference>
<dbReference type="Pfam" id="PF00373">
    <property type="entry name" value="FERM_M"/>
    <property type="match status" value="1"/>
</dbReference>
<keyword evidence="4" id="KW-0597">Phosphoprotein</keyword>
<evidence type="ECO:0000256" key="11">
    <source>
        <dbReference type="ARBA" id="ARBA00078357"/>
    </source>
</evidence>
<dbReference type="GO" id="GO:0003779">
    <property type="term" value="F:actin binding"/>
    <property type="evidence" value="ECO:0007669"/>
    <property type="project" value="UniProtKB-KW"/>
</dbReference>
<dbReference type="InterPro" id="IPR029071">
    <property type="entry name" value="Ubiquitin-like_domsf"/>
</dbReference>
<dbReference type="GO" id="GO:0005886">
    <property type="term" value="C:plasma membrane"/>
    <property type="evidence" value="ECO:0007669"/>
    <property type="project" value="TreeGrafter"/>
</dbReference>
<feature type="domain" description="FERM" evidence="13">
    <location>
        <begin position="209"/>
        <end position="490"/>
    </location>
</feature>
<feature type="compositionally biased region" description="Basic and acidic residues" evidence="12">
    <location>
        <begin position="10"/>
        <end position="31"/>
    </location>
</feature>
<keyword evidence="5" id="KW-0009">Actin-binding</keyword>
<dbReference type="PROSITE" id="PS00660">
    <property type="entry name" value="FERM_1"/>
    <property type="match status" value="1"/>
</dbReference>
<dbReference type="Pfam" id="PF09380">
    <property type="entry name" value="FERM_C"/>
    <property type="match status" value="1"/>
</dbReference>
<dbReference type="PANTHER" id="PTHR23280">
    <property type="entry name" value="4.1 G PROTEIN"/>
    <property type="match status" value="1"/>
</dbReference>
<dbReference type="InterPro" id="IPR011993">
    <property type="entry name" value="PH-like_dom_sf"/>
</dbReference>
<dbReference type="Pfam" id="PF08736">
    <property type="entry name" value="FA"/>
    <property type="match status" value="1"/>
</dbReference>
<evidence type="ECO:0000259" key="13">
    <source>
        <dbReference type="PROSITE" id="PS50057"/>
    </source>
</evidence>
<evidence type="ECO:0000256" key="5">
    <source>
        <dbReference type="ARBA" id="ARBA00023203"/>
    </source>
</evidence>
<comment type="subcellular location">
    <subcellularLocation>
        <location evidence="2">Cytoplasm</location>
        <location evidence="2">Cell cortex</location>
    </subcellularLocation>
    <subcellularLocation>
        <location evidence="1">Cytoplasm</location>
        <location evidence="1">Cytoskeleton</location>
    </subcellularLocation>
</comment>
<dbReference type="InterPro" id="IPR008379">
    <property type="entry name" value="Band_4.1_C"/>
</dbReference>
<comment type="caution">
    <text evidence="14">The sequence shown here is derived from an EMBL/GenBank/DDBJ whole genome shotgun (WGS) entry which is preliminary data.</text>
</comment>
<reference evidence="14 15" key="1">
    <citation type="journal article" date="2020" name="Nature">
        <title>Six reference-quality genomes reveal evolution of bat adaptations.</title>
        <authorList>
            <person name="Jebb D."/>
            <person name="Huang Z."/>
            <person name="Pippel M."/>
            <person name="Hughes G.M."/>
            <person name="Lavrichenko K."/>
            <person name="Devanna P."/>
            <person name="Winkler S."/>
            <person name="Jermiin L.S."/>
            <person name="Skirmuntt E.C."/>
            <person name="Katzourakis A."/>
            <person name="Burkitt-Gray L."/>
            <person name="Ray D.A."/>
            <person name="Sullivan K.A.M."/>
            <person name="Roscito J.G."/>
            <person name="Kirilenko B.M."/>
            <person name="Davalos L.M."/>
            <person name="Corthals A.P."/>
            <person name="Power M.L."/>
            <person name="Jones G."/>
            <person name="Ransome R.D."/>
            <person name="Dechmann D.K.N."/>
            <person name="Locatelli A.G."/>
            <person name="Puechmaille S.J."/>
            <person name="Fedrigo O."/>
            <person name="Jarvis E.D."/>
            <person name="Hiller M."/>
            <person name="Vernes S.C."/>
            <person name="Myers E.W."/>
            <person name="Teeling E.C."/>
        </authorList>
    </citation>
    <scope>NUCLEOTIDE SEQUENCE [LARGE SCALE GENOMIC DNA]</scope>
    <source>
        <strain evidence="14">Bat1K_MPI-CBG_1</strain>
    </source>
</reference>
<dbReference type="PROSITE" id="PS00661">
    <property type="entry name" value="FERM_2"/>
    <property type="match status" value="1"/>
</dbReference>
<dbReference type="Pfam" id="PF05902">
    <property type="entry name" value="4_1_CTD"/>
    <property type="match status" value="1"/>
</dbReference>
<dbReference type="Gene3D" id="3.10.20.90">
    <property type="entry name" value="Phosphatidylinositol 3-kinase Catalytic Subunit, Chain A, domain 1"/>
    <property type="match status" value="1"/>
</dbReference>
<dbReference type="Gene3D" id="1.20.80.10">
    <property type="match status" value="1"/>
</dbReference>
<feature type="compositionally biased region" description="Low complexity" evidence="12">
    <location>
        <begin position="49"/>
        <end position="59"/>
    </location>
</feature>
<evidence type="ECO:0000256" key="12">
    <source>
        <dbReference type="SAM" id="MobiDB-lite"/>
    </source>
</evidence>
<evidence type="ECO:0000313" key="14">
    <source>
        <dbReference type="EMBL" id="KAF6113640.1"/>
    </source>
</evidence>
<dbReference type="InterPro" id="IPR019747">
    <property type="entry name" value="FERM_CS"/>
</dbReference>
<evidence type="ECO:0000256" key="6">
    <source>
        <dbReference type="ARBA" id="ARBA00023212"/>
    </source>
</evidence>
<dbReference type="SUPFAM" id="SSF54236">
    <property type="entry name" value="Ubiquitin-like"/>
    <property type="match status" value="1"/>
</dbReference>
<dbReference type="InterPro" id="IPR014352">
    <property type="entry name" value="FERM/acyl-CoA-bd_prot_sf"/>
</dbReference>
<feature type="compositionally biased region" description="Basic and acidic residues" evidence="12">
    <location>
        <begin position="95"/>
        <end position="134"/>
    </location>
</feature>
<dbReference type="Pfam" id="PF09379">
    <property type="entry name" value="FERM_N"/>
    <property type="match status" value="1"/>
</dbReference>
<evidence type="ECO:0000256" key="8">
    <source>
        <dbReference type="ARBA" id="ARBA00030419"/>
    </source>
</evidence>
<dbReference type="InterPro" id="IPR014847">
    <property type="entry name" value="FA"/>
</dbReference>
<evidence type="ECO:0000313" key="15">
    <source>
        <dbReference type="Proteomes" id="UP000664940"/>
    </source>
</evidence>
<evidence type="ECO:0000256" key="10">
    <source>
        <dbReference type="ARBA" id="ARBA00054563"/>
    </source>
</evidence>
<dbReference type="Gene3D" id="2.30.29.30">
    <property type="entry name" value="Pleckstrin-homology domain (PH domain)/Phosphotyrosine-binding domain (PTB)"/>
    <property type="match status" value="1"/>
</dbReference>
<dbReference type="FunFam" id="3.10.20.90:FF:000002">
    <property type="entry name" value="Erythrocyte protein band 4.1-like 3"/>
    <property type="match status" value="1"/>
</dbReference>
<evidence type="ECO:0000256" key="1">
    <source>
        <dbReference type="ARBA" id="ARBA00004245"/>
    </source>
</evidence>
<dbReference type="PRINTS" id="PR00661">
    <property type="entry name" value="ERMFAMILY"/>
</dbReference>
<feature type="compositionally biased region" description="Basic and acidic residues" evidence="12">
    <location>
        <begin position="160"/>
        <end position="193"/>
    </location>
</feature>
<dbReference type="PRINTS" id="PR00935">
    <property type="entry name" value="BAND41"/>
</dbReference>
<dbReference type="CDD" id="cd14473">
    <property type="entry name" value="FERM_B-lobe"/>
    <property type="match status" value="1"/>
</dbReference>